<accession>A0A9Q4KUS4</accession>
<gene>
    <name evidence="1" type="ORF">L0665_03470</name>
</gene>
<dbReference type="AlphaFoldDB" id="A0A9Q4KUS4"/>
<protein>
    <submittedName>
        <fullName evidence="1">Uncharacterized protein</fullName>
    </submittedName>
</protein>
<evidence type="ECO:0000313" key="1">
    <source>
        <dbReference type="EMBL" id="MDE4907671.1"/>
    </source>
</evidence>
<keyword evidence="2" id="KW-1185">Reference proteome</keyword>
<reference evidence="1" key="1">
    <citation type="submission" date="2022-01" db="EMBL/GenBank/DDBJ databases">
        <title>Draft genome of Methanogenium marinum DSM 15558.</title>
        <authorList>
            <person name="Chen S.-C."/>
            <person name="You Y.-T."/>
        </authorList>
    </citation>
    <scope>NUCLEOTIDE SEQUENCE</scope>
    <source>
        <strain evidence="1">DSM 15558</strain>
    </source>
</reference>
<organism evidence="1 2">
    <name type="scientific">Methanogenium marinum</name>
    <dbReference type="NCBI Taxonomy" id="348610"/>
    <lineage>
        <taxon>Archaea</taxon>
        <taxon>Methanobacteriati</taxon>
        <taxon>Methanobacteriota</taxon>
        <taxon>Stenosarchaea group</taxon>
        <taxon>Methanomicrobia</taxon>
        <taxon>Methanomicrobiales</taxon>
        <taxon>Methanomicrobiaceae</taxon>
        <taxon>Methanogenium</taxon>
    </lineage>
</organism>
<sequence>MGYRWKNNTDVDEAVVVIMNSLDKKDVLPTWLVRTIQQSIEDSDPKYVKYFYKEVGQHVPMGMKFFEDSGGDD</sequence>
<comment type="caution">
    <text evidence="1">The sequence shown here is derived from an EMBL/GenBank/DDBJ whole genome shotgun (WGS) entry which is preliminary data.</text>
</comment>
<dbReference type="RefSeq" id="WP_274924319.1">
    <property type="nucleotide sequence ID" value="NZ_JAKELO010000002.1"/>
</dbReference>
<proteinExistence type="predicted"/>
<name>A0A9Q4KUS4_9EURY</name>
<dbReference type="Proteomes" id="UP001143747">
    <property type="component" value="Unassembled WGS sequence"/>
</dbReference>
<dbReference type="EMBL" id="JAKELO010000002">
    <property type="protein sequence ID" value="MDE4907671.1"/>
    <property type="molecule type" value="Genomic_DNA"/>
</dbReference>
<evidence type="ECO:0000313" key="2">
    <source>
        <dbReference type="Proteomes" id="UP001143747"/>
    </source>
</evidence>